<keyword evidence="3" id="KW-1133">Transmembrane helix</keyword>
<feature type="coiled-coil region" evidence="1">
    <location>
        <begin position="145"/>
        <end position="172"/>
    </location>
</feature>
<proteinExistence type="predicted"/>
<feature type="compositionally biased region" description="Basic and acidic residues" evidence="2">
    <location>
        <begin position="214"/>
        <end position="227"/>
    </location>
</feature>
<protein>
    <submittedName>
        <fullName evidence="4">Uncharacterized protein</fullName>
    </submittedName>
</protein>
<reference evidence="4" key="1">
    <citation type="submission" date="2019-08" db="EMBL/GenBank/DDBJ databases">
        <title>The improved chromosome-level genome for the pearl oyster Pinctada fucata martensii using PacBio sequencing and Hi-C.</title>
        <authorList>
            <person name="Zheng Z."/>
        </authorList>
    </citation>
    <scope>NUCLEOTIDE SEQUENCE</scope>
    <source>
        <strain evidence="4">ZZ-2019</strain>
        <tissue evidence="4">Adductor muscle</tissue>
    </source>
</reference>
<organism evidence="4 5">
    <name type="scientific">Pinctada imbricata</name>
    <name type="common">Atlantic pearl-oyster</name>
    <name type="synonym">Pinctada martensii</name>
    <dbReference type="NCBI Taxonomy" id="66713"/>
    <lineage>
        <taxon>Eukaryota</taxon>
        <taxon>Metazoa</taxon>
        <taxon>Spiralia</taxon>
        <taxon>Lophotrochozoa</taxon>
        <taxon>Mollusca</taxon>
        <taxon>Bivalvia</taxon>
        <taxon>Autobranchia</taxon>
        <taxon>Pteriomorphia</taxon>
        <taxon>Pterioida</taxon>
        <taxon>Pterioidea</taxon>
        <taxon>Pteriidae</taxon>
        <taxon>Pinctada</taxon>
    </lineage>
</organism>
<dbReference type="AlphaFoldDB" id="A0AA88XTR8"/>
<feature type="transmembrane region" description="Helical" evidence="3">
    <location>
        <begin position="49"/>
        <end position="70"/>
    </location>
</feature>
<dbReference type="EMBL" id="VSWD01000010">
    <property type="protein sequence ID" value="KAK3091604.1"/>
    <property type="molecule type" value="Genomic_DNA"/>
</dbReference>
<keyword evidence="5" id="KW-1185">Reference proteome</keyword>
<comment type="caution">
    <text evidence="4">The sequence shown here is derived from an EMBL/GenBank/DDBJ whole genome shotgun (WGS) entry which is preliminary data.</text>
</comment>
<name>A0AA88XTR8_PINIB</name>
<evidence type="ECO:0000256" key="2">
    <source>
        <dbReference type="SAM" id="MobiDB-lite"/>
    </source>
</evidence>
<evidence type="ECO:0000313" key="4">
    <source>
        <dbReference type="EMBL" id="KAK3091604.1"/>
    </source>
</evidence>
<keyword evidence="3" id="KW-0812">Transmembrane</keyword>
<evidence type="ECO:0000256" key="1">
    <source>
        <dbReference type="SAM" id="Coils"/>
    </source>
</evidence>
<feature type="region of interest" description="Disordered" evidence="2">
    <location>
        <begin position="214"/>
        <end position="233"/>
    </location>
</feature>
<evidence type="ECO:0000256" key="3">
    <source>
        <dbReference type="SAM" id="Phobius"/>
    </source>
</evidence>
<feature type="compositionally biased region" description="Basic and acidic residues" evidence="2">
    <location>
        <begin position="267"/>
        <end position="277"/>
    </location>
</feature>
<keyword evidence="3" id="KW-0472">Membrane</keyword>
<accession>A0AA88XTR8</accession>
<gene>
    <name evidence="4" type="ORF">FSP39_021103</name>
</gene>
<keyword evidence="1" id="KW-0175">Coiled coil</keyword>
<evidence type="ECO:0000313" key="5">
    <source>
        <dbReference type="Proteomes" id="UP001186944"/>
    </source>
</evidence>
<feature type="region of interest" description="Disordered" evidence="2">
    <location>
        <begin position="251"/>
        <end position="291"/>
    </location>
</feature>
<sequence>MLNGAIKTSDRGEKHKVLGIFQRGYKELAQRVSTKPAGAPNANRGAMRVFQALSIVFSVIGVLTSLQWVWSVLVPNPRLNLILDHGSECLRGNLSRCPWAAAFSDLDQRLHALEIAFSEQTEARHYIEKGLYNQSALNSYLNGKLDLFLGQLENITKDCQQMEKRMARMSSRLLADEILGFLILICIAYEVYNRTEHWRGLAIEMFRHHVLKEERPTKEKPEPKETVEQPPELPVADCVDSTCPMSKPDGIVPACTPPQTSANFVKPHAEEERDKRFVSSNHSGPSTPKRDIPGFLRSEMCVVVFSRENTNLFSSVVDTLLGHMPDITLSSPAYYCIESTTDVMVVIGNDKESELLTGHRQYNSNLRLVFANDVMQDLASSGRVFSINREMSPHQMSHLRKAVKTLMNTRQKDTNSKPRFITITK</sequence>
<dbReference type="Proteomes" id="UP001186944">
    <property type="component" value="Unassembled WGS sequence"/>
</dbReference>